<organism evidence="5 6">
    <name type="scientific">Flavobacterium sediminilitoris</name>
    <dbReference type="NCBI Taxonomy" id="2024526"/>
    <lineage>
        <taxon>Bacteria</taxon>
        <taxon>Pseudomonadati</taxon>
        <taxon>Bacteroidota</taxon>
        <taxon>Flavobacteriia</taxon>
        <taxon>Flavobacteriales</taxon>
        <taxon>Flavobacteriaceae</taxon>
        <taxon>Flavobacterium</taxon>
    </lineage>
</organism>
<feature type="domain" description="Outer membrane protein beta-barrel" evidence="4">
    <location>
        <begin position="367"/>
        <end position="771"/>
    </location>
</feature>
<dbReference type="RefSeq" id="WP_246915633.1">
    <property type="nucleotide sequence ID" value="NZ_CP090145.1"/>
</dbReference>
<reference evidence="5" key="1">
    <citation type="submission" date="2021-12" db="EMBL/GenBank/DDBJ databases">
        <authorList>
            <person name="Cha I.-T."/>
            <person name="Lee K.-E."/>
            <person name="Park S.-J."/>
        </authorList>
    </citation>
    <scope>NUCLEOTIDE SEQUENCE</scope>
    <source>
        <strain evidence="5">YSM-43</strain>
    </source>
</reference>
<sequence>MKIKTLTLIIFLLIAFNINGQIKITGQIHSNENIPVPFAEIILVSKDSIPLKSELSDENGMFTIESERESFILQIRQIGDILYNKEFQMSSNSNIGIIKINTTKSLQEVVVTFKKKLIERKVDRLVFNIENSVSASGGDGLEALKITPGLRVNNGQISMIGRSNMNIMIDDKLVNLSGEDLTVFLKNLRSDDFKKIEVITNPSAKYDAQGNSGLINIVTKGIKTDSYNGSINSSLSQSKKSIGSGSLNLNYQKDKLTFSSNIGHSNGSIQPYQEYTLQYPNYLWSENNLKRNYFNNFNGRIAVDYKLNSKIKIGAIYYTSYNLPLTKSENNSYIYNNYNVLDSLIKNNSRIEMIRRNNSVNLYSIIKLDTIGTKINIDLDYLNYNSNTDNSFYSNSFFSNGENKPNSYFSANNYSSLNIDIITSRIDFDLPLKWIYLNFGTKFSLIKNNSNVYFYNTTSGSPSIDPLQTNEFIYNEDIQAIYFSGTKNLTKNIEMQFGLRGENAQTKGVSKTLNQINNNNYFKLFPTLSINYIVNEDKTLSLNYNKRINRPSYNLLNPFRFYSTSFNYSEGNPYLQPYYITNIELAYTYKNSYTMLYATNIENGYDQVTYVSQNSSVQRVIPNNFYNQINYGFFEGYSFSIKDFWENNSDITIFYSKTKSKIPNIVPSIDKLSSSFNSNNLFVLDKNKKIKASIDFMYQFPSLARSYNLSSYYQLNIGFKSTFLNKKMQLAINIIDILKTNKQTFTQNVNGIRQINFDYSDVRRIRFALTYNFGQNLKIDKRKSSNEEEKRRIN</sequence>
<evidence type="ECO:0000256" key="1">
    <source>
        <dbReference type="ARBA" id="ARBA00004442"/>
    </source>
</evidence>
<dbReference type="Proteomes" id="UP000830454">
    <property type="component" value="Chromosome"/>
</dbReference>
<keyword evidence="3" id="KW-0998">Cell outer membrane</keyword>
<dbReference type="SUPFAM" id="SSF56935">
    <property type="entry name" value="Porins"/>
    <property type="match status" value="1"/>
</dbReference>
<keyword evidence="5" id="KW-0675">Receptor</keyword>
<evidence type="ECO:0000313" key="5">
    <source>
        <dbReference type="EMBL" id="UOX32811.1"/>
    </source>
</evidence>
<evidence type="ECO:0000256" key="3">
    <source>
        <dbReference type="ARBA" id="ARBA00023237"/>
    </source>
</evidence>
<comment type="subcellular location">
    <subcellularLocation>
        <location evidence="1">Cell outer membrane</location>
    </subcellularLocation>
</comment>
<gene>
    <name evidence="5" type="ORF">LXD69_12265</name>
</gene>
<proteinExistence type="predicted"/>
<dbReference type="Gene3D" id="2.170.130.10">
    <property type="entry name" value="TonB-dependent receptor, plug domain"/>
    <property type="match status" value="1"/>
</dbReference>
<dbReference type="Pfam" id="PF14905">
    <property type="entry name" value="OMP_b-brl_3"/>
    <property type="match status" value="1"/>
</dbReference>
<dbReference type="PANTHER" id="PTHR40980:SF4">
    <property type="entry name" value="TONB-DEPENDENT RECEPTOR-LIKE BETA-BARREL DOMAIN-CONTAINING PROTEIN"/>
    <property type="match status" value="1"/>
</dbReference>
<protein>
    <submittedName>
        <fullName evidence="5">TonB-dependent receptor</fullName>
    </submittedName>
</protein>
<reference evidence="5" key="2">
    <citation type="submission" date="2022-04" db="EMBL/GenBank/DDBJ databases">
        <title>Complete Genome Sequence of Flavobacterium sediminilitoris YSM-43, Isolated from a Tidal Sediment.</title>
        <authorList>
            <person name="Lee P.A."/>
        </authorList>
    </citation>
    <scope>NUCLEOTIDE SEQUENCE</scope>
    <source>
        <strain evidence="5">YSM-43</strain>
    </source>
</reference>
<evidence type="ECO:0000259" key="4">
    <source>
        <dbReference type="Pfam" id="PF14905"/>
    </source>
</evidence>
<evidence type="ECO:0000313" key="6">
    <source>
        <dbReference type="Proteomes" id="UP000830454"/>
    </source>
</evidence>
<dbReference type="InterPro" id="IPR037066">
    <property type="entry name" value="Plug_dom_sf"/>
</dbReference>
<dbReference type="InterPro" id="IPR041700">
    <property type="entry name" value="OMP_b-brl_3"/>
</dbReference>
<name>A0ABY4HJH6_9FLAO</name>
<keyword evidence="2" id="KW-0472">Membrane</keyword>
<dbReference type="EMBL" id="CP090145">
    <property type="protein sequence ID" value="UOX32811.1"/>
    <property type="molecule type" value="Genomic_DNA"/>
</dbReference>
<dbReference type="PANTHER" id="PTHR40980">
    <property type="entry name" value="PLUG DOMAIN-CONTAINING PROTEIN"/>
    <property type="match status" value="1"/>
</dbReference>
<evidence type="ECO:0000256" key="2">
    <source>
        <dbReference type="ARBA" id="ARBA00023136"/>
    </source>
</evidence>
<accession>A0ABY4HJH6</accession>
<keyword evidence="6" id="KW-1185">Reference proteome</keyword>
<dbReference type="InterPro" id="IPR036942">
    <property type="entry name" value="Beta-barrel_TonB_sf"/>
</dbReference>
<dbReference type="Gene3D" id="2.40.170.20">
    <property type="entry name" value="TonB-dependent receptor, beta-barrel domain"/>
    <property type="match status" value="1"/>
</dbReference>